<reference evidence="1" key="1">
    <citation type="journal article" date="2023" name="IScience">
        <title>Live-bearing cockroach genome reveals convergent evolutionary mechanisms linked to viviparity in insects and beyond.</title>
        <authorList>
            <person name="Fouks B."/>
            <person name="Harrison M.C."/>
            <person name="Mikhailova A.A."/>
            <person name="Marchal E."/>
            <person name="English S."/>
            <person name="Carruthers M."/>
            <person name="Jennings E.C."/>
            <person name="Chiamaka E.L."/>
            <person name="Frigard R.A."/>
            <person name="Pippel M."/>
            <person name="Attardo G.M."/>
            <person name="Benoit J.B."/>
            <person name="Bornberg-Bauer E."/>
            <person name="Tobe S.S."/>
        </authorList>
    </citation>
    <scope>NUCLEOTIDE SEQUENCE</scope>
    <source>
        <strain evidence="1">Stay&amp;Tobe</strain>
    </source>
</reference>
<sequence length="92" mass="10624">KMALNMQQQITIAAWVITYANDCEAARRWRKRLLEMGSMQKIKPPGRPRISTDAETTKRIVEAMEKVYALKPQDVDILKLVVEEEIRAIPLD</sequence>
<evidence type="ECO:0000313" key="1">
    <source>
        <dbReference type="EMBL" id="KAJ9592372.1"/>
    </source>
</evidence>
<reference evidence="1" key="2">
    <citation type="submission" date="2023-05" db="EMBL/GenBank/DDBJ databases">
        <authorList>
            <person name="Fouks B."/>
        </authorList>
    </citation>
    <scope>NUCLEOTIDE SEQUENCE</scope>
    <source>
        <strain evidence="1">Stay&amp;Tobe</strain>
        <tissue evidence="1">Testes</tissue>
    </source>
</reference>
<feature type="non-terminal residue" evidence="1">
    <location>
        <position position="1"/>
    </location>
</feature>
<keyword evidence="2" id="KW-1185">Reference proteome</keyword>
<dbReference type="EMBL" id="JASPKZ010003838">
    <property type="protein sequence ID" value="KAJ9592372.1"/>
    <property type="molecule type" value="Genomic_DNA"/>
</dbReference>
<organism evidence="1 2">
    <name type="scientific">Diploptera punctata</name>
    <name type="common">Pacific beetle cockroach</name>
    <dbReference type="NCBI Taxonomy" id="6984"/>
    <lineage>
        <taxon>Eukaryota</taxon>
        <taxon>Metazoa</taxon>
        <taxon>Ecdysozoa</taxon>
        <taxon>Arthropoda</taxon>
        <taxon>Hexapoda</taxon>
        <taxon>Insecta</taxon>
        <taxon>Pterygota</taxon>
        <taxon>Neoptera</taxon>
        <taxon>Polyneoptera</taxon>
        <taxon>Dictyoptera</taxon>
        <taxon>Blattodea</taxon>
        <taxon>Blaberoidea</taxon>
        <taxon>Blaberidae</taxon>
        <taxon>Diplopterinae</taxon>
        <taxon>Diploptera</taxon>
    </lineage>
</organism>
<name>A0AAD8A4K7_DIPPU</name>
<dbReference type="AlphaFoldDB" id="A0AAD8A4K7"/>
<comment type="caution">
    <text evidence="1">The sequence shown here is derived from an EMBL/GenBank/DDBJ whole genome shotgun (WGS) entry which is preliminary data.</text>
</comment>
<proteinExistence type="predicted"/>
<gene>
    <name evidence="1" type="ORF">L9F63_015978</name>
</gene>
<protein>
    <submittedName>
        <fullName evidence="1">Uncharacterized protein</fullName>
    </submittedName>
</protein>
<feature type="non-terminal residue" evidence="1">
    <location>
        <position position="92"/>
    </location>
</feature>
<evidence type="ECO:0000313" key="2">
    <source>
        <dbReference type="Proteomes" id="UP001233999"/>
    </source>
</evidence>
<dbReference type="Proteomes" id="UP001233999">
    <property type="component" value="Unassembled WGS sequence"/>
</dbReference>
<accession>A0AAD8A4K7</accession>